<keyword evidence="2" id="KW-1185">Reference proteome</keyword>
<dbReference type="RefSeq" id="WP_073290504.1">
    <property type="nucleotide sequence ID" value="NZ_FRAV01000002.1"/>
</dbReference>
<dbReference type="AlphaFoldDB" id="A0A1M6R834"/>
<gene>
    <name evidence="1" type="ORF">SAMN05444267_1002206</name>
</gene>
<name>A0A1M6R834_9FLAO</name>
<evidence type="ECO:0000313" key="2">
    <source>
        <dbReference type="Proteomes" id="UP000184364"/>
    </source>
</evidence>
<dbReference type="Proteomes" id="UP000184364">
    <property type="component" value="Unassembled WGS sequence"/>
</dbReference>
<organism evidence="1 2">
    <name type="scientific">Chryseobacterium polytrichastri</name>
    <dbReference type="NCBI Taxonomy" id="1302687"/>
    <lineage>
        <taxon>Bacteria</taxon>
        <taxon>Pseudomonadati</taxon>
        <taxon>Bacteroidota</taxon>
        <taxon>Flavobacteriia</taxon>
        <taxon>Flavobacteriales</taxon>
        <taxon>Weeksellaceae</taxon>
        <taxon>Chryseobacterium group</taxon>
        <taxon>Chryseobacterium</taxon>
    </lineage>
</organism>
<dbReference type="OrthoDB" id="1418830at2"/>
<reference evidence="2" key="1">
    <citation type="submission" date="2016-11" db="EMBL/GenBank/DDBJ databases">
        <authorList>
            <person name="Varghese N."/>
            <person name="Submissions S."/>
        </authorList>
    </citation>
    <scope>NUCLEOTIDE SEQUENCE [LARGE SCALE GENOMIC DNA]</scope>
    <source>
        <strain evidence="2">DSM 26899</strain>
    </source>
</reference>
<sequence>MKHLFFYCIAFSVFGSMTLFSQTKSNIEIYQEANTLLQKDKVEDAYKLYKELYSKVSEKDTLKSYVTWYYLNTSTALEKENGMNQKFDKSLDYSLESLKLIQENKKYFDEKFAQREPWMIKNVILSYSGLNNLTKAKEYKSVLYKLYKENKLPEGIDEYFNFDFFKLGDKNIWGYEWYPELPENRSSSSFTKVVYYIYNTNSDGSDKDQLYRFHVLMYHQDPKNAKFDYILERQIETDDATVSGSYYQYTYQKEIDYKKLRNDIIEIVSQNIEPSSKRIMPKRK</sequence>
<protein>
    <submittedName>
        <fullName evidence="1">Uncharacterized protein</fullName>
    </submittedName>
</protein>
<proteinExistence type="predicted"/>
<dbReference type="STRING" id="1302687.SAMN05444267_1002206"/>
<dbReference type="EMBL" id="FRAV01000002">
    <property type="protein sequence ID" value="SHK28613.1"/>
    <property type="molecule type" value="Genomic_DNA"/>
</dbReference>
<evidence type="ECO:0000313" key="1">
    <source>
        <dbReference type="EMBL" id="SHK28613.1"/>
    </source>
</evidence>
<accession>A0A1M6R834</accession>